<proteinExistence type="predicted"/>
<evidence type="ECO:0000313" key="2">
    <source>
        <dbReference type="Proteomes" id="UP000765509"/>
    </source>
</evidence>
<evidence type="ECO:0000313" key="1">
    <source>
        <dbReference type="EMBL" id="MBW0461954.1"/>
    </source>
</evidence>
<gene>
    <name evidence="1" type="ORF">O181_001669</name>
</gene>
<name>A0A9Q3BAZ3_9BASI</name>
<keyword evidence="2" id="KW-1185">Reference proteome</keyword>
<dbReference type="AlphaFoldDB" id="A0A9Q3BAZ3"/>
<comment type="caution">
    <text evidence="1">The sequence shown here is derived from an EMBL/GenBank/DDBJ whole genome shotgun (WGS) entry which is preliminary data.</text>
</comment>
<organism evidence="1 2">
    <name type="scientific">Austropuccinia psidii MF-1</name>
    <dbReference type="NCBI Taxonomy" id="1389203"/>
    <lineage>
        <taxon>Eukaryota</taxon>
        <taxon>Fungi</taxon>
        <taxon>Dikarya</taxon>
        <taxon>Basidiomycota</taxon>
        <taxon>Pucciniomycotina</taxon>
        <taxon>Pucciniomycetes</taxon>
        <taxon>Pucciniales</taxon>
        <taxon>Sphaerophragmiaceae</taxon>
        <taxon>Austropuccinia</taxon>
    </lineage>
</organism>
<accession>A0A9Q3BAZ3</accession>
<reference evidence="1" key="1">
    <citation type="submission" date="2021-03" db="EMBL/GenBank/DDBJ databases">
        <title>Draft genome sequence of rust myrtle Austropuccinia psidii MF-1, a brazilian biotype.</title>
        <authorList>
            <person name="Quecine M.C."/>
            <person name="Pachon D.M.R."/>
            <person name="Bonatelli M.L."/>
            <person name="Correr F.H."/>
            <person name="Franceschini L.M."/>
            <person name="Leite T.F."/>
            <person name="Margarido G.R.A."/>
            <person name="Almeida C.A."/>
            <person name="Ferrarezi J.A."/>
            <person name="Labate C.A."/>
        </authorList>
    </citation>
    <scope>NUCLEOTIDE SEQUENCE</scope>
    <source>
        <strain evidence="1">MF-1</strain>
    </source>
</reference>
<dbReference type="Proteomes" id="UP000765509">
    <property type="component" value="Unassembled WGS sequence"/>
</dbReference>
<sequence length="128" mass="14163">MLPTILMLLQQPQDDTMILPPSPLSPLLTLLHPRLIFSAYNPNAPVAPSRYDSNTALILNAAYHPYTPSAASRKDYDASPPLLTLPHPCHLQSLFSRGTLKICPQCCPQPPLRLLSTAYYAYAQLLHS</sequence>
<protein>
    <submittedName>
        <fullName evidence="1">Uncharacterized protein</fullName>
    </submittedName>
</protein>
<dbReference type="EMBL" id="AVOT02000246">
    <property type="protein sequence ID" value="MBW0461954.1"/>
    <property type="molecule type" value="Genomic_DNA"/>
</dbReference>